<dbReference type="EMBL" id="CH954177">
    <property type="protein sequence ID" value="KQS70556.1"/>
    <property type="molecule type" value="Genomic_DNA"/>
</dbReference>
<feature type="coiled-coil region" evidence="8">
    <location>
        <begin position="1073"/>
        <end position="1107"/>
    </location>
</feature>
<feature type="coiled-coil region" evidence="8">
    <location>
        <begin position="948"/>
        <end position="1044"/>
    </location>
</feature>
<protein>
    <recommendedName>
        <fullName evidence="10">Kinesin motor domain-containing protein</fullName>
    </recommendedName>
</protein>
<feature type="domain" description="Kinesin motor" evidence="10">
    <location>
        <begin position="8"/>
        <end position="313"/>
    </location>
</feature>
<dbReference type="SUPFAM" id="SSF52540">
    <property type="entry name" value="P-loop containing nucleoside triphosphate hydrolases"/>
    <property type="match status" value="1"/>
</dbReference>
<dbReference type="OrthoDB" id="21525at2759"/>
<feature type="binding site" evidence="7">
    <location>
        <begin position="83"/>
        <end position="90"/>
    </location>
    <ligand>
        <name>ATP</name>
        <dbReference type="ChEBI" id="CHEBI:30616"/>
    </ligand>
</feature>
<feature type="compositionally biased region" description="Basic and acidic residues" evidence="9">
    <location>
        <begin position="1351"/>
        <end position="1361"/>
    </location>
</feature>
<feature type="coiled-coil region" evidence="8">
    <location>
        <begin position="1145"/>
        <end position="1172"/>
    </location>
</feature>
<dbReference type="GO" id="GO:0003777">
    <property type="term" value="F:microtubule motor activity"/>
    <property type="evidence" value="ECO:0007669"/>
    <property type="project" value="InterPro"/>
</dbReference>
<evidence type="ECO:0000256" key="3">
    <source>
        <dbReference type="ARBA" id="ARBA00022840"/>
    </source>
</evidence>
<feature type="region of interest" description="Disordered" evidence="9">
    <location>
        <begin position="1351"/>
        <end position="1384"/>
    </location>
</feature>
<reference evidence="11 12" key="1">
    <citation type="journal article" date="2007" name="Nature">
        <title>Evolution of genes and genomes on the Drosophila phylogeny.</title>
        <authorList>
            <consortium name="Drosophila 12 Genomes Consortium"/>
            <person name="Clark A.G."/>
            <person name="Eisen M.B."/>
            <person name="Smith D.R."/>
            <person name="Bergman C.M."/>
            <person name="Oliver B."/>
            <person name="Markow T.A."/>
            <person name="Kaufman T.C."/>
            <person name="Kellis M."/>
            <person name="Gelbart W."/>
            <person name="Iyer V.N."/>
            <person name="Pollard D.A."/>
            <person name="Sackton T.B."/>
            <person name="Larracuente A.M."/>
            <person name="Singh N.D."/>
            <person name="Abad J.P."/>
            <person name="Abt D.N."/>
            <person name="Adryan B."/>
            <person name="Aguade M."/>
            <person name="Akashi H."/>
            <person name="Anderson W.W."/>
            <person name="Aquadro C.F."/>
            <person name="Ardell D.H."/>
            <person name="Arguello R."/>
            <person name="Artieri C.G."/>
            <person name="Barbash D.A."/>
            <person name="Barker D."/>
            <person name="Barsanti P."/>
            <person name="Batterham P."/>
            <person name="Batzoglou S."/>
            <person name="Begun D."/>
            <person name="Bhutkar A."/>
            <person name="Blanco E."/>
            <person name="Bosak S.A."/>
            <person name="Bradley R.K."/>
            <person name="Brand A.D."/>
            <person name="Brent M.R."/>
            <person name="Brooks A.N."/>
            <person name="Brown R.H."/>
            <person name="Butlin R.K."/>
            <person name="Caggese C."/>
            <person name="Calvi B.R."/>
            <person name="Bernardo de Carvalho A."/>
            <person name="Caspi A."/>
            <person name="Castrezana S."/>
            <person name="Celniker S.E."/>
            <person name="Chang J.L."/>
            <person name="Chapple C."/>
            <person name="Chatterji S."/>
            <person name="Chinwalla A."/>
            <person name="Civetta A."/>
            <person name="Clifton S.W."/>
            <person name="Comeron J.M."/>
            <person name="Costello J.C."/>
            <person name="Coyne J.A."/>
            <person name="Daub J."/>
            <person name="David R.G."/>
            <person name="Delcher A.L."/>
            <person name="Delehaunty K."/>
            <person name="Do C.B."/>
            <person name="Ebling H."/>
            <person name="Edwards K."/>
            <person name="Eickbush T."/>
            <person name="Evans J.D."/>
            <person name="Filipski A."/>
            <person name="Findeiss S."/>
            <person name="Freyhult E."/>
            <person name="Fulton L."/>
            <person name="Fulton R."/>
            <person name="Garcia A.C."/>
            <person name="Gardiner A."/>
            <person name="Garfield D.A."/>
            <person name="Garvin B.E."/>
            <person name="Gibson G."/>
            <person name="Gilbert D."/>
            <person name="Gnerre S."/>
            <person name="Godfrey J."/>
            <person name="Good R."/>
            <person name="Gotea V."/>
            <person name="Gravely B."/>
            <person name="Greenberg A.J."/>
            <person name="Griffiths-Jones S."/>
            <person name="Gross S."/>
            <person name="Guigo R."/>
            <person name="Gustafson E.A."/>
            <person name="Haerty W."/>
            <person name="Hahn M.W."/>
            <person name="Halligan D.L."/>
            <person name="Halpern A.L."/>
            <person name="Halter G.M."/>
            <person name="Han M.V."/>
            <person name="Heger A."/>
            <person name="Hillier L."/>
            <person name="Hinrichs A.S."/>
            <person name="Holmes I."/>
            <person name="Hoskins R.A."/>
            <person name="Hubisz M.J."/>
            <person name="Hultmark D."/>
            <person name="Huntley M.A."/>
            <person name="Jaffe D.B."/>
            <person name="Jagadeeshan S."/>
            <person name="Jeck W.R."/>
            <person name="Johnson J."/>
            <person name="Jones C.D."/>
            <person name="Jordan W.C."/>
            <person name="Karpen G.H."/>
            <person name="Kataoka E."/>
            <person name="Keightley P.D."/>
            <person name="Kheradpour P."/>
            <person name="Kirkness E.F."/>
            <person name="Koerich L.B."/>
            <person name="Kristiansen K."/>
            <person name="Kudrna D."/>
            <person name="Kulathinal R.J."/>
            <person name="Kumar S."/>
            <person name="Kwok R."/>
            <person name="Lander E."/>
            <person name="Langley C.H."/>
            <person name="Lapoint R."/>
            <person name="Lazzaro B.P."/>
            <person name="Lee S.J."/>
            <person name="Levesque L."/>
            <person name="Li R."/>
            <person name="Lin C.F."/>
            <person name="Lin M.F."/>
            <person name="Lindblad-Toh K."/>
            <person name="Llopart A."/>
            <person name="Long M."/>
            <person name="Low L."/>
            <person name="Lozovsky E."/>
            <person name="Lu J."/>
            <person name="Luo M."/>
            <person name="Machado C.A."/>
            <person name="Makalowski W."/>
            <person name="Marzo M."/>
            <person name="Matsuda M."/>
            <person name="Matzkin L."/>
            <person name="McAllister B."/>
            <person name="McBride C.S."/>
            <person name="McKernan B."/>
            <person name="McKernan K."/>
            <person name="Mendez-Lago M."/>
            <person name="Minx P."/>
            <person name="Mollenhauer M.U."/>
            <person name="Montooth K."/>
            <person name="Mount S.M."/>
            <person name="Mu X."/>
            <person name="Myers E."/>
            <person name="Negre B."/>
            <person name="Newfeld S."/>
            <person name="Nielsen R."/>
            <person name="Noor M.A."/>
            <person name="O'Grady P."/>
            <person name="Pachter L."/>
            <person name="Papaceit M."/>
            <person name="Parisi M.J."/>
            <person name="Parisi M."/>
            <person name="Parts L."/>
            <person name="Pedersen J.S."/>
            <person name="Pesole G."/>
            <person name="Phillippy A.M."/>
            <person name="Ponting C.P."/>
            <person name="Pop M."/>
            <person name="Porcelli D."/>
            <person name="Powell J.R."/>
            <person name="Prohaska S."/>
            <person name="Pruitt K."/>
            <person name="Puig M."/>
            <person name="Quesneville H."/>
            <person name="Ram K.R."/>
            <person name="Rand D."/>
            <person name="Rasmussen M.D."/>
            <person name="Reed L.K."/>
            <person name="Reenan R."/>
            <person name="Reily A."/>
            <person name="Remington K.A."/>
            <person name="Rieger T.T."/>
            <person name="Ritchie M.G."/>
            <person name="Robin C."/>
            <person name="Rogers Y.H."/>
            <person name="Rohde C."/>
            <person name="Rozas J."/>
            <person name="Rubenfield M.J."/>
            <person name="Ruiz A."/>
            <person name="Russo S."/>
            <person name="Salzberg S.L."/>
            <person name="Sanchez-Gracia A."/>
            <person name="Saranga D.J."/>
            <person name="Sato H."/>
            <person name="Schaeffer S.W."/>
            <person name="Schatz M.C."/>
            <person name="Schlenke T."/>
            <person name="Schwartz R."/>
            <person name="Segarra C."/>
            <person name="Singh R.S."/>
            <person name="Sirot L."/>
            <person name="Sirota M."/>
            <person name="Sisneros N.B."/>
            <person name="Smith C.D."/>
            <person name="Smith T.F."/>
            <person name="Spieth J."/>
            <person name="Stage D.E."/>
            <person name="Stark A."/>
            <person name="Stephan W."/>
            <person name="Strausberg R.L."/>
            <person name="Strempel S."/>
            <person name="Sturgill D."/>
            <person name="Sutton G."/>
            <person name="Sutton G.G."/>
            <person name="Tao W."/>
            <person name="Teichmann S."/>
            <person name="Tobari Y.N."/>
            <person name="Tomimura Y."/>
            <person name="Tsolas J.M."/>
            <person name="Valente V.L."/>
            <person name="Venter E."/>
            <person name="Venter J.C."/>
            <person name="Vicario S."/>
            <person name="Vieira F.G."/>
            <person name="Vilella A.J."/>
            <person name="Villasante A."/>
            <person name="Walenz B."/>
            <person name="Wang J."/>
            <person name="Wasserman M."/>
            <person name="Watts T."/>
            <person name="Wilson D."/>
            <person name="Wilson R.K."/>
            <person name="Wing R.A."/>
            <person name="Wolfner M.F."/>
            <person name="Wong A."/>
            <person name="Wong G.K."/>
            <person name="Wu C.I."/>
            <person name="Wu G."/>
            <person name="Yamamoto D."/>
            <person name="Yang H.P."/>
            <person name="Yang S.P."/>
            <person name="Yorke J.A."/>
            <person name="Yoshida K."/>
            <person name="Zdobnov E."/>
            <person name="Zhang P."/>
            <person name="Zhang Y."/>
            <person name="Zimin A.V."/>
            <person name="Baldwin J."/>
            <person name="Abdouelleil A."/>
            <person name="Abdulkadir J."/>
            <person name="Abebe A."/>
            <person name="Abera B."/>
            <person name="Abreu J."/>
            <person name="Acer S.C."/>
            <person name="Aftuck L."/>
            <person name="Alexander A."/>
            <person name="An P."/>
            <person name="Anderson E."/>
            <person name="Anderson S."/>
            <person name="Arachi H."/>
            <person name="Azer M."/>
            <person name="Bachantsang P."/>
            <person name="Barry A."/>
            <person name="Bayul T."/>
            <person name="Berlin A."/>
            <person name="Bessette D."/>
            <person name="Bloom T."/>
            <person name="Blye J."/>
            <person name="Boguslavskiy L."/>
            <person name="Bonnet C."/>
            <person name="Boukhgalter B."/>
            <person name="Bourzgui I."/>
            <person name="Brown A."/>
            <person name="Cahill P."/>
            <person name="Channer S."/>
            <person name="Cheshatsang Y."/>
            <person name="Chuda L."/>
            <person name="Citroen M."/>
            <person name="Collymore A."/>
            <person name="Cooke P."/>
            <person name="Costello M."/>
            <person name="D'Aco K."/>
            <person name="Daza R."/>
            <person name="De Haan G."/>
            <person name="DeGray S."/>
            <person name="DeMaso C."/>
            <person name="Dhargay N."/>
            <person name="Dooley K."/>
            <person name="Dooley E."/>
            <person name="Doricent M."/>
            <person name="Dorje P."/>
            <person name="Dorjee K."/>
            <person name="Dupes A."/>
            <person name="Elong R."/>
            <person name="Falk J."/>
            <person name="Farina A."/>
            <person name="Faro S."/>
            <person name="Ferguson D."/>
            <person name="Fisher S."/>
            <person name="Foley C.D."/>
            <person name="Franke A."/>
            <person name="Friedrich D."/>
            <person name="Gadbois L."/>
            <person name="Gearin G."/>
            <person name="Gearin C.R."/>
            <person name="Giannoukos G."/>
            <person name="Goode T."/>
            <person name="Graham J."/>
            <person name="Grandbois E."/>
            <person name="Grewal S."/>
            <person name="Gyaltsen K."/>
            <person name="Hafez N."/>
            <person name="Hagos B."/>
            <person name="Hall J."/>
            <person name="Henson C."/>
            <person name="Hollinger A."/>
            <person name="Honan T."/>
            <person name="Huard M.D."/>
            <person name="Hughes L."/>
            <person name="Hurhula B."/>
            <person name="Husby M.E."/>
            <person name="Kamat A."/>
            <person name="Kanga B."/>
            <person name="Kashin S."/>
            <person name="Khazanovich D."/>
            <person name="Kisner P."/>
            <person name="Lance K."/>
            <person name="Lara M."/>
            <person name="Lee W."/>
            <person name="Lennon N."/>
            <person name="Letendre F."/>
            <person name="LeVine R."/>
            <person name="Lipovsky A."/>
            <person name="Liu X."/>
            <person name="Liu J."/>
            <person name="Liu S."/>
            <person name="Lokyitsang T."/>
            <person name="Lokyitsang Y."/>
            <person name="Lubonja R."/>
            <person name="Lui A."/>
            <person name="MacDonald P."/>
            <person name="Magnisalis V."/>
            <person name="Maru K."/>
            <person name="Matthews C."/>
            <person name="McCusker W."/>
            <person name="McDonough S."/>
            <person name="Mehta T."/>
            <person name="Meldrim J."/>
            <person name="Meneus L."/>
            <person name="Mihai O."/>
            <person name="Mihalev A."/>
            <person name="Mihova T."/>
            <person name="Mittelman R."/>
            <person name="Mlenga V."/>
            <person name="Montmayeur A."/>
            <person name="Mulrain L."/>
            <person name="Navidi A."/>
            <person name="Naylor J."/>
            <person name="Negash T."/>
            <person name="Nguyen T."/>
            <person name="Nguyen N."/>
            <person name="Nicol R."/>
            <person name="Norbu C."/>
            <person name="Norbu N."/>
            <person name="Novod N."/>
            <person name="O'Neill B."/>
            <person name="Osman S."/>
            <person name="Markiewicz E."/>
            <person name="Oyono O.L."/>
            <person name="Patti C."/>
            <person name="Phunkhang P."/>
            <person name="Pierre F."/>
            <person name="Priest M."/>
            <person name="Raghuraman S."/>
            <person name="Rege F."/>
            <person name="Reyes R."/>
            <person name="Rise C."/>
            <person name="Rogov P."/>
            <person name="Ross K."/>
            <person name="Ryan E."/>
            <person name="Settipalli S."/>
            <person name="Shea T."/>
            <person name="Sherpa N."/>
            <person name="Shi L."/>
            <person name="Shih D."/>
            <person name="Sparrow T."/>
            <person name="Spaulding J."/>
            <person name="Stalker J."/>
            <person name="Stange-Thomann N."/>
            <person name="Stavropoulos S."/>
            <person name="Stone C."/>
            <person name="Strader C."/>
            <person name="Tesfaye S."/>
            <person name="Thomson T."/>
            <person name="Thoulutsang Y."/>
            <person name="Thoulutsang D."/>
            <person name="Topham K."/>
            <person name="Topping I."/>
            <person name="Tsamla T."/>
            <person name="Vassiliev H."/>
            <person name="Vo A."/>
            <person name="Wangchuk T."/>
            <person name="Wangdi T."/>
            <person name="Weiand M."/>
            <person name="Wilkinson J."/>
            <person name="Wilson A."/>
            <person name="Yadav S."/>
            <person name="Young G."/>
            <person name="Yu Q."/>
            <person name="Zembek L."/>
            <person name="Zhong D."/>
            <person name="Zimmer A."/>
            <person name="Zwirko Z."/>
            <person name="Jaffe D.B."/>
            <person name="Alvarez P."/>
            <person name="Brockman W."/>
            <person name="Butler J."/>
            <person name="Chin C."/>
            <person name="Gnerre S."/>
            <person name="Grabherr M."/>
            <person name="Kleber M."/>
            <person name="Mauceli E."/>
            <person name="MacCallum I."/>
        </authorList>
    </citation>
    <scope>NUCLEOTIDE SEQUENCE [LARGE SCALE GENOMIC DNA]</scope>
    <source>
        <strain evidence="11 12">TSC#14021-0224.01</strain>
    </source>
</reference>
<dbReference type="GO" id="GO:0005524">
    <property type="term" value="F:ATP binding"/>
    <property type="evidence" value="ECO:0007669"/>
    <property type="project" value="UniProtKB-UniRule"/>
</dbReference>
<organism evidence="11 12">
    <name type="scientific">Drosophila erecta</name>
    <name type="common">Fruit fly</name>
    <dbReference type="NCBI Taxonomy" id="7220"/>
    <lineage>
        <taxon>Eukaryota</taxon>
        <taxon>Metazoa</taxon>
        <taxon>Ecdysozoa</taxon>
        <taxon>Arthropoda</taxon>
        <taxon>Hexapoda</taxon>
        <taxon>Insecta</taxon>
        <taxon>Pterygota</taxon>
        <taxon>Neoptera</taxon>
        <taxon>Endopterygota</taxon>
        <taxon>Diptera</taxon>
        <taxon>Brachycera</taxon>
        <taxon>Muscomorpha</taxon>
        <taxon>Ephydroidea</taxon>
        <taxon>Drosophilidae</taxon>
        <taxon>Drosophila</taxon>
        <taxon>Sophophora</taxon>
    </lineage>
</organism>
<evidence type="ECO:0000259" key="10">
    <source>
        <dbReference type="PROSITE" id="PS50067"/>
    </source>
</evidence>
<dbReference type="GO" id="GO:0005874">
    <property type="term" value="C:microtubule"/>
    <property type="evidence" value="ECO:0007669"/>
    <property type="project" value="TreeGrafter"/>
</dbReference>
<feature type="coiled-coil region" evidence="8">
    <location>
        <begin position="495"/>
        <end position="574"/>
    </location>
</feature>
<keyword evidence="4 8" id="KW-0175">Coiled coil</keyword>
<dbReference type="InterPro" id="IPR001752">
    <property type="entry name" value="Kinesin_motor_dom"/>
</dbReference>
<evidence type="ECO:0000313" key="12">
    <source>
        <dbReference type="Proteomes" id="UP000008711"/>
    </source>
</evidence>
<keyword evidence="6" id="KW-0206">Cytoskeleton</keyword>
<dbReference type="Gene3D" id="3.40.850.10">
    <property type="entry name" value="Kinesin motor domain"/>
    <property type="match status" value="1"/>
</dbReference>
<feature type="coiled-coil region" evidence="8">
    <location>
        <begin position="680"/>
        <end position="803"/>
    </location>
</feature>
<comment type="similarity">
    <text evidence="7">Belongs to the TRAFAC class myosin-kinesin ATPase superfamily. Kinesin family.</text>
</comment>
<feature type="region of interest" description="Disordered" evidence="9">
    <location>
        <begin position="388"/>
        <end position="416"/>
    </location>
</feature>
<dbReference type="Proteomes" id="UP000008711">
    <property type="component" value="Unassembled WGS sequence"/>
</dbReference>
<evidence type="ECO:0000256" key="5">
    <source>
        <dbReference type="ARBA" id="ARBA00023175"/>
    </source>
</evidence>
<evidence type="ECO:0000313" key="11">
    <source>
        <dbReference type="EMBL" id="KQS70556.1"/>
    </source>
</evidence>
<keyword evidence="5 7" id="KW-0505">Motor protein</keyword>
<comment type="subcellular location">
    <subcellularLocation>
        <location evidence="1">Cytoplasm</location>
        <location evidence="1">Cytoskeleton</location>
    </subcellularLocation>
</comment>
<dbReference type="PROSITE" id="PS50067">
    <property type="entry name" value="KINESIN_MOTOR_2"/>
    <property type="match status" value="1"/>
</dbReference>
<dbReference type="SMR" id="A0A0Q5WAZ6"/>
<reference evidence="11 12" key="2">
    <citation type="journal article" date="2008" name="Bioinformatics">
        <title>Assembly reconciliation.</title>
        <authorList>
            <person name="Zimin A.V."/>
            <person name="Smith D.R."/>
            <person name="Sutton G."/>
            <person name="Yorke J.A."/>
        </authorList>
    </citation>
    <scope>NUCLEOTIDE SEQUENCE [LARGE SCALE GENOMIC DNA]</scope>
    <source>
        <strain evidence="11 12">TSC#14021-0224.01</strain>
    </source>
</reference>
<feature type="compositionally biased region" description="Basic and acidic residues" evidence="9">
    <location>
        <begin position="1373"/>
        <end position="1384"/>
    </location>
</feature>
<dbReference type="GO" id="GO:0007018">
    <property type="term" value="P:microtubule-based movement"/>
    <property type="evidence" value="ECO:0007669"/>
    <property type="project" value="InterPro"/>
</dbReference>
<sequence length="1995" mass="228034">MSAMNASSIQVCIKVRPCEPGLTSLWQVKEARSIQLADSHAEPFVFDYVFDEGASNQEVFDRMARHIVHACMQGFNGTIFAYGQKSSGKTYTMMGDGQNPGVMVLAAKEIFQQISSDKERDFLLRVGYIEIYNEKIYDLLNKNNQDLKIYESGNGIVNVNCEECIITSEGDLLHLLCMGNKERTVEETNMNERSSRSHAIFRIIIESRKSDHSDDDKVVQSVLSLVDLVGSKEVDQAGAPDNAYGLMMLSNLVTSLSENVDSKPIRFRGSKLTRIMQPSLGGKVLTSVICTINPLDVEESTSTISFATCAKKIRCKPQVIQIDSETTMIRRLDLGIKMLKEKLAKEEHKNASQLVLQELKRRIKHDMLKIISSASLSDHRLQKRRRTWNLSASGSEGESPVSALPVPEESRLPRPSKSTILRKPTFFDNTTYSQRREIAPKTESIHQPQKEDLFQTDNMKQLEKEAACSIPSITNQMPKKYPESLPNCDALQIEISALSASNQVAKETIEKYEEQVKRLKDKIEHLEMDNRNAVNLGEQLAKSKHTEVELLSALLEKESTIEGLQLSLKELSRDVLRNSKEDHMRSMCPELESSCERICNKCLELELLLQVADTTGMESIACQCDQLRSEIAATRIKLESMQSAFSHASCEASQKTTDCERLSRQISTTQDGFGQLQEKYNNLEQKCISQQLVIEAMQAEYNSIQQKYLKLLVEYEHLGLTSECQQLQDENTKLQAEIGTLKKRVEEAQRKLLEASNPGSLPEELKVQNLELKTRLSKLQREFDEIQKNYDSLSNQLMDSIQEGDVLREKLKQQTTSFDLESMKSSGVCTECSDQENDLDSDLLHQFTKLSESIQQIEFRDYSGGRRLFSSNQAEQDQKVPGLRLCLEPAEFLEGDGKQHDASDSALLKGSLKRQRFQIVKINKEQDCMKEEDLFKLQHQVEEKNNPIEEEKAIVNQLRIQITDLETALLKKCEIIDDYEKQIETLRKQNAEVKILYEESQNNDATMSIHSIPDDDDTITGLKEEQESEEVVSLKTSLAELKTQVCDLQAELEDQLKQMQLKDGKIYELQMDVREMSERCSSMELKLADAEEDANQKQNLLDQQAQESSDDQQLQGSGARLKYRSITAQESLKQEKQLQEQTTFSFEYESRIKQLEESLKRAQEELSFVEKRETDKINSLQLEYMVKIETTENENRSKFRAYCLELEETKERYDSSVKTLQEQLLQASEKLASVTTRCTAELEAIKDKLQDKVTQAEKERNELIAVHKAELEAIRETLKKKESAYNEKLSQALEEKEKGIYRLEAMRNTIAELLKTKSDQEREFEAVKMEMRHLEKLYDKSLLQLEKLQRAVDQKRSETPADVKGPSSSESVNEMRKNGDQHAQDLEKAELLSEIQKVHKQHSSTLKQLEEIKAEMIALTSQKELERCEIEEKLETFNSKEADLKEALHCAQLKLHAHDALVGQYEEVKGFFLDSNELAASLQQKVEGLRSELLASQKVISGRDSEIKQLRSELKQALDATTTARTAQLSLESQLKEVEENMSAQASQFRREIADFEGSVDELQLKLKSLQEVKDNLESTNEVIKSKLKDAQDLVDKERKLNASLQNDLGKLGQIKTDLEEQLRSKELCLEELTKECEKLRSDLDAQTNNFLKERETLNLTIYNLQMNNLQLEEKQTILREKDNSKSRLETEFASLLESSKENQSAIKAANNLNLEMKKKVQDLTKECEILRSNLQSKDEYSQTQKELLETISNLKDENRKLEEKLITLNKDYNEDCEKLRLTLKSKQSDLRKNRKELKEKLAILNEQNANNVRLSAQLATNETALKSLREDSIKQNMDMEAANKKRLEMEQKVDKLRSTLKAREISFLSEKERMDGTISSLLEDKRNLEEKLCTVTVLTKVERELQSNSANGSPNPAAVPTANEPLDRNLVGSLKMVHKSISFQTAMRKNRRMVAYDEHRKQSCWNDFRDCGTMTDPVGSNCHCAQLQLSCKKD</sequence>
<evidence type="ECO:0000256" key="2">
    <source>
        <dbReference type="ARBA" id="ARBA00022741"/>
    </source>
</evidence>
<keyword evidence="12" id="KW-1185">Reference proteome</keyword>
<dbReference type="GO" id="GO:0008017">
    <property type="term" value="F:microtubule binding"/>
    <property type="evidence" value="ECO:0007669"/>
    <property type="project" value="InterPro"/>
</dbReference>
<dbReference type="PANTHER" id="PTHR47968">
    <property type="entry name" value="CENTROMERE PROTEIN E"/>
    <property type="match status" value="1"/>
</dbReference>
<keyword evidence="3 7" id="KW-0067">ATP-binding</keyword>
<dbReference type="InterPro" id="IPR027640">
    <property type="entry name" value="Kinesin-like_fam"/>
</dbReference>
<keyword evidence="2 7" id="KW-0547">Nucleotide-binding</keyword>
<evidence type="ECO:0000256" key="9">
    <source>
        <dbReference type="SAM" id="MobiDB-lite"/>
    </source>
</evidence>
<dbReference type="PRINTS" id="PR00380">
    <property type="entry name" value="KINESINHEAVY"/>
</dbReference>
<evidence type="ECO:0000256" key="6">
    <source>
        <dbReference type="ARBA" id="ARBA00023212"/>
    </source>
</evidence>
<dbReference type="SMART" id="SM00129">
    <property type="entry name" value="KISc"/>
    <property type="match status" value="1"/>
</dbReference>
<accession>A0A0Q5WAZ6</accession>
<dbReference type="PANTHER" id="PTHR47968:SF75">
    <property type="entry name" value="CENTROMERE-ASSOCIATED PROTEIN E"/>
    <property type="match status" value="1"/>
</dbReference>
<dbReference type="InterPro" id="IPR027417">
    <property type="entry name" value="P-loop_NTPase"/>
</dbReference>
<dbReference type="Pfam" id="PF00225">
    <property type="entry name" value="Kinesin"/>
    <property type="match status" value="1"/>
</dbReference>
<keyword evidence="6" id="KW-0963">Cytoplasm</keyword>
<evidence type="ECO:0000256" key="8">
    <source>
        <dbReference type="SAM" id="Coils"/>
    </source>
</evidence>
<evidence type="ECO:0000256" key="4">
    <source>
        <dbReference type="ARBA" id="ARBA00023054"/>
    </source>
</evidence>
<feature type="coiled-coil region" evidence="8">
    <location>
        <begin position="1840"/>
        <end position="1892"/>
    </location>
</feature>
<evidence type="ECO:0000256" key="7">
    <source>
        <dbReference type="PROSITE-ProRule" id="PRU00283"/>
    </source>
</evidence>
<name>A0A0Q5WAZ6_DROER</name>
<dbReference type="GO" id="GO:0007091">
    <property type="term" value="P:metaphase/anaphase transition of mitotic cell cycle"/>
    <property type="evidence" value="ECO:0007669"/>
    <property type="project" value="EnsemblMetazoa"/>
</dbReference>
<proteinExistence type="inferred from homology"/>
<dbReference type="InterPro" id="IPR036961">
    <property type="entry name" value="Kinesin_motor_dom_sf"/>
</dbReference>
<gene>
    <name evidence="11" type="primary">Dere\GG23715</name>
    <name evidence="11" type="synonym">dere_GLEANR_8510</name>
    <name evidence="11" type="synonym">GG23715</name>
    <name evidence="11" type="ORF">Dere_GG23715</name>
</gene>
<feature type="coiled-coil region" evidence="8">
    <location>
        <begin position="1546"/>
        <end position="1815"/>
    </location>
</feature>
<dbReference type="eggNOG" id="KOG0242">
    <property type="taxonomic scope" value="Eukaryota"/>
</dbReference>
<evidence type="ECO:0000256" key="1">
    <source>
        <dbReference type="ARBA" id="ARBA00004245"/>
    </source>
</evidence>